<evidence type="ECO:0000256" key="1">
    <source>
        <dbReference type="ARBA" id="ARBA00006484"/>
    </source>
</evidence>
<name>A0A7C2P6D2_UNCW3</name>
<accession>A0A7C2P6D2</accession>
<dbReference type="EMBL" id="DSOL01000060">
    <property type="protein sequence ID" value="HEN27475.1"/>
    <property type="molecule type" value="Genomic_DNA"/>
</dbReference>
<dbReference type="PANTHER" id="PTHR43669:SF8">
    <property type="entry name" value="SHORT-CHAIN TYPE DEHYDROGENASE_REDUCTASE-RELATED"/>
    <property type="match status" value="1"/>
</dbReference>
<dbReference type="SUPFAM" id="SSF51735">
    <property type="entry name" value="NAD(P)-binding Rossmann-fold domains"/>
    <property type="match status" value="1"/>
</dbReference>
<protein>
    <submittedName>
        <fullName evidence="3">SDR family NAD(P)-dependent oxidoreductase</fullName>
    </submittedName>
</protein>
<gene>
    <name evidence="3" type="ORF">ENQ77_02180</name>
</gene>
<dbReference type="InterPro" id="IPR002347">
    <property type="entry name" value="SDR_fam"/>
</dbReference>
<keyword evidence="2" id="KW-0560">Oxidoreductase</keyword>
<dbReference type="AlphaFoldDB" id="A0A7C2P6D2"/>
<comment type="caution">
    <text evidence="3">The sequence shown here is derived from an EMBL/GenBank/DDBJ whole genome shotgun (WGS) entry which is preliminary data.</text>
</comment>
<dbReference type="PANTHER" id="PTHR43669">
    <property type="entry name" value="5-KETO-D-GLUCONATE 5-REDUCTASE"/>
    <property type="match status" value="1"/>
</dbReference>
<sequence>MDLGLEGKVALITGAGSPIGFGKAIACYLAKEGCDIIVADINFDNAAQTAKEIEAIGCRALAIQVDVTDKSDVEKNDSKET</sequence>
<proteinExistence type="inferred from homology"/>
<dbReference type="GO" id="GO:0016491">
    <property type="term" value="F:oxidoreductase activity"/>
    <property type="evidence" value="ECO:0007669"/>
    <property type="project" value="UniProtKB-KW"/>
</dbReference>
<comment type="similarity">
    <text evidence="1">Belongs to the short-chain dehydrogenases/reductases (SDR) family.</text>
</comment>
<evidence type="ECO:0000313" key="3">
    <source>
        <dbReference type="EMBL" id="HEN27475.1"/>
    </source>
</evidence>
<dbReference type="Pfam" id="PF00106">
    <property type="entry name" value="adh_short"/>
    <property type="match status" value="1"/>
</dbReference>
<evidence type="ECO:0000256" key="2">
    <source>
        <dbReference type="ARBA" id="ARBA00023002"/>
    </source>
</evidence>
<reference evidence="3" key="1">
    <citation type="journal article" date="2020" name="mSystems">
        <title>Genome- and Community-Level Interaction Insights into Carbon Utilization and Element Cycling Functions of Hydrothermarchaeota in Hydrothermal Sediment.</title>
        <authorList>
            <person name="Zhou Z."/>
            <person name="Liu Y."/>
            <person name="Xu W."/>
            <person name="Pan J."/>
            <person name="Luo Z.H."/>
            <person name="Li M."/>
        </authorList>
    </citation>
    <scope>NUCLEOTIDE SEQUENCE [LARGE SCALE GENOMIC DNA]</scope>
    <source>
        <strain evidence="3">SpSt-34</strain>
    </source>
</reference>
<dbReference type="Gene3D" id="3.40.50.720">
    <property type="entry name" value="NAD(P)-binding Rossmann-like Domain"/>
    <property type="match status" value="1"/>
</dbReference>
<dbReference type="InterPro" id="IPR036291">
    <property type="entry name" value="NAD(P)-bd_dom_sf"/>
</dbReference>
<organism evidence="3">
    <name type="scientific">candidate division WOR-3 bacterium</name>
    <dbReference type="NCBI Taxonomy" id="2052148"/>
    <lineage>
        <taxon>Bacteria</taxon>
        <taxon>Bacteria division WOR-3</taxon>
    </lineage>
</organism>